<accession>A0ACB8ETD7</accession>
<comment type="caution">
    <text evidence="1">The sequence shown here is derived from an EMBL/GenBank/DDBJ whole genome shotgun (WGS) entry which is preliminary data.</text>
</comment>
<dbReference type="EMBL" id="CM037628">
    <property type="protein sequence ID" value="KAH7996112.1"/>
    <property type="molecule type" value="Genomic_DNA"/>
</dbReference>
<gene>
    <name evidence="1" type="ORF">K3G42_001310</name>
</gene>
<dbReference type="Proteomes" id="UP000827872">
    <property type="component" value="Linkage Group LG15"/>
</dbReference>
<organism evidence="1 2">
    <name type="scientific">Sphaerodactylus townsendi</name>
    <dbReference type="NCBI Taxonomy" id="933632"/>
    <lineage>
        <taxon>Eukaryota</taxon>
        <taxon>Metazoa</taxon>
        <taxon>Chordata</taxon>
        <taxon>Craniata</taxon>
        <taxon>Vertebrata</taxon>
        <taxon>Euteleostomi</taxon>
        <taxon>Lepidosauria</taxon>
        <taxon>Squamata</taxon>
        <taxon>Bifurcata</taxon>
        <taxon>Gekkota</taxon>
        <taxon>Sphaerodactylidae</taxon>
        <taxon>Sphaerodactylus</taxon>
    </lineage>
</organism>
<evidence type="ECO:0000313" key="1">
    <source>
        <dbReference type="EMBL" id="KAH7996112.1"/>
    </source>
</evidence>
<keyword evidence="2" id="KW-1185">Reference proteome</keyword>
<evidence type="ECO:0000313" key="2">
    <source>
        <dbReference type="Proteomes" id="UP000827872"/>
    </source>
</evidence>
<name>A0ACB8ETD7_9SAUR</name>
<sequence length="165" mass="18170">MLIHSCAPEGERQQQRTTWRTKKHEGNEGRSSLSGMTLTAYKRLRIIQAASAAARTPQRAGNQPPSAPLRQQYFEMTSEMDVSPRLRIFSSRQNRCNRITISYGLPVLDDTLELLWDGVEATRGNLGCGSVVSPEQVAPHVAKANPRLLSLTSPAVTCGPVPEDE</sequence>
<proteinExistence type="predicted"/>
<protein>
    <submittedName>
        <fullName evidence="1">Uncharacterized protein</fullName>
    </submittedName>
</protein>
<reference evidence="1" key="1">
    <citation type="submission" date="2021-08" db="EMBL/GenBank/DDBJ databases">
        <title>The first chromosome-level gecko genome reveals the dynamic sex chromosomes of Neotropical dwarf geckos (Sphaerodactylidae: Sphaerodactylus).</title>
        <authorList>
            <person name="Pinto B.J."/>
            <person name="Keating S.E."/>
            <person name="Gamble T."/>
        </authorList>
    </citation>
    <scope>NUCLEOTIDE SEQUENCE</scope>
    <source>
        <strain evidence="1">TG3544</strain>
    </source>
</reference>